<dbReference type="InterPro" id="IPR043502">
    <property type="entry name" value="DNA/RNA_pol_sf"/>
</dbReference>
<feature type="domain" description="Myb/SANT-like DNA-binding" evidence="2">
    <location>
        <begin position="431"/>
        <end position="509"/>
    </location>
</feature>
<dbReference type="EMBL" id="JAOPHQ010004589">
    <property type="protein sequence ID" value="KAK0138632.1"/>
    <property type="molecule type" value="Genomic_DNA"/>
</dbReference>
<dbReference type="PANTHER" id="PTHR47331:SF1">
    <property type="entry name" value="GAG-LIKE PROTEIN"/>
    <property type="match status" value="1"/>
</dbReference>
<name>A0AA47MEJ4_MERPO</name>
<sequence length="719" mass="81154">MYAEEYTSFMEDILKKGYAEKVPPQQLRREDGKVWYIPHHGVYHKRKLKLRVVFDCTSLFQGTSLNKELLQGPDLTNTLIGVLLRFRQEQIAVMADIEAMFYQVHVDEKDRDFLRFLWWPEGDISKPLDVYRMKVHLFGAVSSSSIAHFALRQTADDNQRHYSDEVLKTIKTNFYVDDCLRSVSTADQAIKLVKDLTEACSQGGFTLTKWVSNNSEVLASIPEHHRAKAVKELDLDKEKLKEQITSCNPDSPKERSFSSTGERYEAKSYTKRLQKELTTGPQTLIVGDRAVNKTKHFFSKNTKVLCYTNDMVSDISETILEITAEHPTVKSLVIHTGALDVVKQQSEVLKQDFNDLLNKVRCLNTEGFISGPLPTLWRGDERFSRLLMLNRWLKDTCAAQSVNFIDNFNIFSERRHLFEAHGFCLNKSGRRATYFNNIELETLMHAYGEYLHVFRKKSNTAAAAKERETAWEKIASRVNACNPAGEKLTWQQLKMKYKNIVQTANRKKADSRKTGGGPAPPPLTVAEELALSHNTGRPVAEGIPGGSSSSECTPQDTNCDGAVCLVEEPPQATTDIVTDEEDEETVSAAFTEGDPGRPTELLPIFIIFPGHKPVRAIKEEFHRIALMEHTSPSRLPHIMKPIMLTHMILTLSRSCDAAHIISNVVAWVCSLAPPSDVLPLNFHFTSVLGLGIRHIRGFSPGKVLPVQSANRRRGLRTVT</sequence>
<dbReference type="InterPro" id="IPR043128">
    <property type="entry name" value="Rev_trsase/Diguanyl_cyclase"/>
</dbReference>
<dbReference type="Gene3D" id="3.40.50.12690">
    <property type="match status" value="1"/>
</dbReference>
<dbReference type="InterPro" id="IPR028002">
    <property type="entry name" value="Myb_DNA-bind_5"/>
</dbReference>
<dbReference type="SUPFAM" id="SSF52266">
    <property type="entry name" value="SGNH hydrolase"/>
    <property type="match status" value="1"/>
</dbReference>
<reference evidence="3" key="1">
    <citation type="journal article" date="2023" name="Front. Mar. Sci.">
        <title>A new Merluccius polli reference genome to investigate the effects of global change in West African waters.</title>
        <authorList>
            <person name="Mateo J.L."/>
            <person name="Blanco-Fernandez C."/>
            <person name="Garcia-Vazquez E."/>
            <person name="Machado-Schiaffino G."/>
        </authorList>
    </citation>
    <scope>NUCLEOTIDE SEQUENCE</scope>
    <source>
        <strain evidence="3">C29</strain>
        <tissue evidence="3">Fin</tissue>
    </source>
</reference>
<dbReference type="SUPFAM" id="SSF56672">
    <property type="entry name" value="DNA/RNA polymerases"/>
    <property type="match status" value="1"/>
</dbReference>
<evidence type="ECO:0000313" key="4">
    <source>
        <dbReference type="Proteomes" id="UP001174136"/>
    </source>
</evidence>
<dbReference type="Gene3D" id="3.40.50.12700">
    <property type="match status" value="1"/>
</dbReference>
<dbReference type="Gene3D" id="3.10.10.10">
    <property type="entry name" value="HIV Type 1 Reverse Transcriptase, subunit A, domain 1"/>
    <property type="match status" value="1"/>
</dbReference>
<feature type="compositionally biased region" description="Basic and acidic residues" evidence="1">
    <location>
        <begin position="251"/>
        <end position="263"/>
    </location>
</feature>
<accession>A0AA47MEJ4</accession>
<keyword evidence="4" id="KW-1185">Reference proteome</keyword>
<comment type="caution">
    <text evidence="3">The sequence shown here is derived from an EMBL/GenBank/DDBJ whole genome shotgun (WGS) entry which is preliminary data.</text>
</comment>
<protein>
    <recommendedName>
        <fullName evidence="2">Myb/SANT-like DNA-binding domain-containing protein</fullName>
    </recommendedName>
</protein>
<proteinExistence type="predicted"/>
<dbReference type="Pfam" id="PF13873">
    <property type="entry name" value="Myb_DNA-bind_5"/>
    <property type="match status" value="1"/>
</dbReference>
<feature type="region of interest" description="Disordered" evidence="1">
    <location>
        <begin position="244"/>
        <end position="263"/>
    </location>
</feature>
<evidence type="ECO:0000256" key="1">
    <source>
        <dbReference type="SAM" id="MobiDB-lite"/>
    </source>
</evidence>
<gene>
    <name evidence="3" type="ORF">N1851_024820</name>
</gene>
<dbReference type="AlphaFoldDB" id="A0AA47MEJ4"/>
<dbReference type="Proteomes" id="UP001174136">
    <property type="component" value="Unassembled WGS sequence"/>
</dbReference>
<evidence type="ECO:0000313" key="3">
    <source>
        <dbReference type="EMBL" id="KAK0138632.1"/>
    </source>
</evidence>
<dbReference type="Gene3D" id="3.30.70.270">
    <property type="match status" value="1"/>
</dbReference>
<dbReference type="PANTHER" id="PTHR47331">
    <property type="entry name" value="PHD-TYPE DOMAIN-CONTAINING PROTEIN"/>
    <property type="match status" value="1"/>
</dbReference>
<dbReference type="CDD" id="cd01644">
    <property type="entry name" value="RT_pepA17"/>
    <property type="match status" value="1"/>
</dbReference>
<dbReference type="GO" id="GO:0004523">
    <property type="term" value="F:RNA-DNA hybrid ribonuclease activity"/>
    <property type="evidence" value="ECO:0007669"/>
    <property type="project" value="UniProtKB-EC"/>
</dbReference>
<evidence type="ECO:0000259" key="2">
    <source>
        <dbReference type="Pfam" id="PF13873"/>
    </source>
</evidence>
<organism evidence="3 4">
    <name type="scientific">Merluccius polli</name>
    <name type="common">Benguela hake</name>
    <name type="synonym">Merluccius cadenati</name>
    <dbReference type="NCBI Taxonomy" id="89951"/>
    <lineage>
        <taxon>Eukaryota</taxon>
        <taxon>Metazoa</taxon>
        <taxon>Chordata</taxon>
        <taxon>Craniata</taxon>
        <taxon>Vertebrata</taxon>
        <taxon>Euteleostomi</taxon>
        <taxon>Actinopterygii</taxon>
        <taxon>Neopterygii</taxon>
        <taxon>Teleostei</taxon>
        <taxon>Neoteleostei</taxon>
        <taxon>Acanthomorphata</taxon>
        <taxon>Zeiogadaria</taxon>
        <taxon>Gadariae</taxon>
        <taxon>Gadiformes</taxon>
        <taxon>Gadoidei</taxon>
        <taxon>Merlucciidae</taxon>
        <taxon>Merluccius</taxon>
    </lineage>
</organism>